<dbReference type="eggNOG" id="arCOG02219">
    <property type="taxonomic scope" value="Archaea"/>
</dbReference>
<keyword evidence="3" id="KW-0479">Metal-binding</keyword>
<evidence type="ECO:0000313" key="9">
    <source>
        <dbReference type="Proteomes" id="UP000002408"/>
    </source>
</evidence>
<feature type="domain" description="PIN" evidence="7">
    <location>
        <begin position="5"/>
        <end position="122"/>
    </location>
</feature>
<evidence type="ECO:0000259" key="7">
    <source>
        <dbReference type="Pfam" id="PF01850"/>
    </source>
</evidence>
<dbReference type="GO" id="GO:0016787">
    <property type="term" value="F:hydrolase activity"/>
    <property type="evidence" value="ECO:0007669"/>
    <property type="project" value="UniProtKB-KW"/>
</dbReference>
<dbReference type="OrthoDB" id="11616at2157"/>
<dbReference type="HOGENOM" id="CLU_118482_3_2_2"/>
<dbReference type="InterPro" id="IPR002716">
    <property type="entry name" value="PIN_dom"/>
</dbReference>
<dbReference type="STRING" id="456442.Mboo_0985"/>
<dbReference type="EMBL" id="CP000780">
    <property type="protein sequence ID" value="ABS55503.1"/>
    <property type="molecule type" value="Genomic_DNA"/>
</dbReference>
<dbReference type="Proteomes" id="UP000002408">
    <property type="component" value="Chromosome"/>
</dbReference>
<evidence type="ECO:0000256" key="2">
    <source>
        <dbReference type="ARBA" id="ARBA00022722"/>
    </source>
</evidence>
<dbReference type="GO" id="GO:0046872">
    <property type="term" value="F:metal ion binding"/>
    <property type="evidence" value="ECO:0007669"/>
    <property type="project" value="UniProtKB-KW"/>
</dbReference>
<dbReference type="SUPFAM" id="SSF88723">
    <property type="entry name" value="PIN domain-like"/>
    <property type="match status" value="1"/>
</dbReference>
<dbReference type="RefSeq" id="WP_012106530.1">
    <property type="nucleotide sequence ID" value="NC_009712.1"/>
</dbReference>
<evidence type="ECO:0000256" key="4">
    <source>
        <dbReference type="ARBA" id="ARBA00022801"/>
    </source>
</evidence>
<reference evidence="9" key="1">
    <citation type="journal article" date="2015" name="Microbiology">
        <title>Genome of Methanoregula boonei 6A8 reveals adaptations to oligotrophic peatland environments.</title>
        <authorList>
            <person name="Braeuer S."/>
            <person name="Cadillo-Quiroz H."/>
            <person name="Kyrpides N."/>
            <person name="Woyke T."/>
            <person name="Goodwin L."/>
            <person name="Detter C."/>
            <person name="Podell S."/>
            <person name="Yavitt J.B."/>
            <person name="Zinder S.H."/>
        </authorList>
    </citation>
    <scope>NUCLEOTIDE SEQUENCE [LARGE SCALE GENOMIC DNA]</scope>
    <source>
        <strain evidence="9">DSM 21154 / JCM 14090 / 6A8</strain>
    </source>
</reference>
<accession>A7I6Z2</accession>
<evidence type="ECO:0000256" key="5">
    <source>
        <dbReference type="ARBA" id="ARBA00022842"/>
    </source>
</evidence>
<keyword evidence="5" id="KW-0460">Magnesium</keyword>
<comment type="cofactor">
    <cofactor evidence="1">
        <name>Mg(2+)</name>
        <dbReference type="ChEBI" id="CHEBI:18420"/>
    </cofactor>
</comment>
<keyword evidence="2" id="KW-0540">Nuclease</keyword>
<evidence type="ECO:0000313" key="8">
    <source>
        <dbReference type="EMBL" id="ABS55503.1"/>
    </source>
</evidence>
<evidence type="ECO:0000256" key="3">
    <source>
        <dbReference type="ARBA" id="ARBA00022723"/>
    </source>
</evidence>
<name>A7I6Z2_METB6</name>
<organism evidence="8 9">
    <name type="scientific">Methanoregula boonei (strain DSM 21154 / JCM 14090 / 6A8)</name>
    <dbReference type="NCBI Taxonomy" id="456442"/>
    <lineage>
        <taxon>Archaea</taxon>
        <taxon>Methanobacteriati</taxon>
        <taxon>Methanobacteriota</taxon>
        <taxon>Stenosarchaea group</taxon>
        <taxon>Methanomicrobia</taxon>
        <taxon>Methanomicrobiales</taxon>
        <taxon>Methanoregulaceae</taxon>
        <taxon>Methanoregula</taxon>
    </lineage>
</organism>
<dbReference type="GeneID" id="5410931"/>
<evidence type="ECO:0000256" key="6">
    <source>
        <dbReference type="ARBA" id="ARBA00038093"/>
    </source>
</evidence>
<dbReference type="AlphaFoldDB" id="A7I6Z2"/>
<dbReference type="InterPro" id="IPR050556">
    <property type="entry name" value="Type_II_TA_system_RNase"/>
</dbReference>
<sequence length="129" mass="14354">MPIADTSFIVDLMRKDPGALACYRAYEEQGIILFTTGITALELYKGAFVSKDDHNRTRVQTILELFIVLPVDESVYEAFGRISAGLCITGNPIGDFDEVIAALALCNDKEIITRDHHFEKIPNLSVISY</sequence>
<dbReference type="PANTHER" id="PTHR33653:SF1">
    <property type="entry name" value="RIBONUCLEASE VAPC2"/>
    <property type="match status" value="1"/>
</dbReference>
<keyword evidence="4" id="KW-0378">Hydrolase</keyword>
<protein>
    <submittedName>
        <fullName evidence="8">PilT protein domain protein</fullName>
    </submittedName>
</protein>
<dbReference type="Pfam" id="PF01850">
    <property type="entry name" value="PIN"/>
    <property type="match status" value="1"/>
</dbReference>
<dbReference type="GO" id="GO:0004518">
    <property type="term" value="F:nuclease activity"/>
    <property type="evidence" value="ECO:0007669"/>
    <property type="project" value="UniProtKB-KW"/>
</dbReference>
<dbReference type="KEGG" id="mbn:Mboo_0985"/>
<keyword evidence="9" id="KW-1185">Reference proteome</keyword>
<dbReference type="InterPro" id="IPR029060">
    <property type="entry name" value="PIN-like_dom_sf"/>
</dbReference>
<gene>
    <name evidence="8" type="ordered locus">Mboo_0985</name>
</gene>
<dbReference type="PANTHER" id="PTHR33653">
    <property type="entry name" value="RIBONUCLEASE VAPC2"/>
    <property type="match status" value="1"/>
</dbReference>
<proteinExistence type="inferred from homology"/>
<dbReference type="Gene3D" id="3.40.50.1010">
    <property type="entry name" value="5'-nuclease"/>
    <property type="match status" value="1"/>
</dbReference>
<comment type="similarity">
    <text evidence="6">Belongs to the PINc/VapC protein family.</text>
</comment>
<dbReference type="CDD" id="cd09881">
    <property type="entry name" value="PIN_VapC4-5_FitB-like"/>
    <property type="match status" value="1"/>
</dbReference>
<evidence type="ECO:0000256" key="1">
    <source>
        <dbReference type="ARBA" id="ARBA00001946"/>
    </source>
</evidence>